<comment type="catalytic activity">
    <reaction evidence="1">
        <text>ATP + protein L-histidine = ADP + protein N-phospho-L-histidine.</text>
        <dbReference type="EC" id="2.7.13.3"/>
    </reaction>
</comment>
<keyword evidence="10" id="KW-1185">Reference proteome</keyword>
<dbReference type="PANTHER" id="PTHR43711">
    <property type="entry name" value="TWO-COMPONENT HISTIDINE KINASE"/>
    <property type="match status" value="1"/>
</dbReference>
<dbReference type="InterPro" id="IPR050736">
    <property type="entry name" value="Sensor_HK_Regulatory"/>
</dbReference>
<dbReference type="EMBL" id="MCIF01000002">
    <property type="protein sequence ID" value="RAQ97885.1"/>
    <property type="molecule type" value="Genomic_DNA"/>
</dbReference>
<reference evidence="9 10" key="1">
    <citation type="submission" date="2016-08" db="EMBL/GenBank/DDBJ databases">
        <title>Analysis of Carbohydrate Active Enzymes in Thermogemmatispora T81 Reveals Carbohydrate Degradation Ability.</title>
        <authorList>
            <person name="Tomazini A."/>
            <person name="Lal S."/>
            <person name="Stott M."/>
            <person name="Henrissat B."/>
            <person name="Polikarpov I."/>
            <person name="Sparling R."/>
            <person name="Levin D.B."/>
        </authorList>
    </citation>
    <scope>NUCLEOTIDE SEQUENCE [LARGE SCALE GENOMIC DNA]</scope>
    <source>
        <strain evidence="9 10">T81</strain>
    </source>
</reference>
<feature type="transmembrane region" description="Helical" evidence="7">
    <location>
        <begin position="326"/>
        <end position="345"/>
    </location>
</feature>
<evidence type="ECO:0000256" key="4">
    <source>
        <dbReference type="ARBA" id="ARBA00022679"/>
    </source>
</evidence>
<feature type="transmembrane region" description="Helical" evidence="7">
    <location>
        <begin position="351"/>
        <end position="371"/>
    </location>
</feature>
<dbReference type="Gene3D" id="3.30.565.10">
    <property type="entry name" value="Histidine kinase-like ATPase, C-terminal domain"/>
    <property type="match status" value="1"/>
</dbReference>
<dbReference type="Pfam" id="PF02518">
    <property type="entry name" value="HATPase_c"/>
    <property type="match status" value="1"/>
</dbReference>
<dbReference type="Pfam" id="PF00512">
    <property type="entry name" value="HisKA"/>
    <property type="match status" value="1"/>
</dbReference>
<dbReference type="SMART" id="SM00387">
    <property type="entry name" value="HATPase_c"/>
    <property type="match status" value="1"/>
</dbReference>
<dbReference type="InterPro" id="IPR005467">
    <property type="entry name" value="His_kinase_dom"/>
</dbReference>
<dbReference type="PANTHER" id="PTHR43711:SF26">
    <property type="entry name" value="SENSOR HISTIDINE KINASE RCSC"/>
    <property type="match status" value="1"/>
</dbReference>
<evidence type="ECO:0000259" key="8">
    <source>
        <dbReference type="PROSITE" id="PS50109"/>
    </source>
</evidence>
<feature type="transmembrane region" description="Helical" evidence="7">
    <location>
        <begin position="151"/>
        <end position="173"/>
    </location>
</feature>
<keyword evidence="7" id="KW-0472">Membrane</keyword>
<feature type="transmembrane region" description="Helical" evidence="7">
    <location>
        <begin position="121"/>
        <end position="142"/>
    </location>
</feature>
<dbReference type="SMART" id="SM00388">
    <property type="entry name" value="HisKA"/>
    <property type="match status" value="1"/>
</dbReference>
<comment type="caution">
    <text evidence="9">The sequence shown here is derived from an EMBL/GenBank/DDBJ whole genome shotgun (WGS) entry which is preliminary data.</text>
</comment>
<dbReference type="Pfam" id="PF01590">
    <property type="entry name" value="GAF"/>
    <property type="match status" value="2"/>
</dbReference>
<evidence type="ECO:0000313" key="10">
    <source>
        <dbReference type="Proteomes" id="UP000248706"/>
    </source>
</evidence>
<feature type="transmembrane region" description="Helical" evidence="7">
    <location>
        <begin position="262"/>
        <end position="280"/>
    </location>
</feature>
<feature type="transmembrane region" description="Helical" evidence="7">
    <location>
        <begin position="47"/>
        <end position="70"/>
    </location>
</feature>
<feature type="transmembrane region" description="Helical" evidence="7">
    <location>
        <begin position="21"/>
        <end position="41"/>
    </location>
</feature>
<feature type="transmembrane region" description="Helical" evidence="7">
    <location>
        <begin position="193"/>
        <end position="213"/>
    </location>
</feature>
<dbReference type="InterPro" id="IPR003661">
    <property type="entry name" value="HisK_dim/P_dom"/>
</dbReference>
<dbReference type="Gene3D" id="1.10.287.130">
    <property type="match status" value="1"/>
</dbReference>
<dbReference type="Proteomes" id="UP000248706">
    <property type="component" value="Unassembled WGS sequence"/>
</dbReference>
<accession>A0A328VUW9</accession>
<evidence type="ECO:0000256" key="6">
    <source>
        <dbReference type="ARBA" id="ARBA00023012"/>
    </source>
</evidence>
<dbReference type="PROSITE" id="PS50109">
    <property type="entry name" value="HIS_KIN"/>
    <property type="match status" value="1"/>
</dbReference>
<feature type="domain" description="Histidine kinase" evidence="8">
    <location>
        <begin position="792"/>
        <end position="1020"/>
    </location>
</feature>
<feature type="transmembrane region" description="Helical" evidence="7">
    <location>
        <begin position="90"/>
        <end position="109"/>
    </location>
</feature>
<sequence length="1024" mass="114093">MRTVVTKRLTPSYLQRLYRESSLEAGAAALTVFLSLLWMALRLGGSQATALFADVMYCLCALGAAAQAALTVWRSRYGPLRLTVRYQAAWSLVSIALLLDALGGSLYFYRDWIGQANALPSLADLAFLLNYPLIISSQLLILSDFKLNRTVLLILLDSLITTLCLLGAIWFFLVGPSYASLRQSGIDPATLGISLSYPFLDLQVVLASAMLLTLVRVERPLRPSLLLLIVGACSLLWSDSWYCYLVLHQAYVSGTPYVDTGWLLFFTALGLTASWQYATLARHAYRQQVPLRELSQVLETASRARGDEESPANEYPSDHVLLFQSLLIYLPFAIEIVLTLYSSLIHDGVRAAFLDTLTAAVAICLFLRYLLTDRQNSALLREREERRQEAERLRLLTAQLSEILELNPLLERIVSLAPTALGCEAALLFIQEKAPFPEMPASVKVYVAAPPAGPVILWRFEGQHLDVCTILQPRELEVRWPVMTPEHLPAELVAWYTHMDIRTSLVIPLLYQEKHLANLIFCSRSDRPFSPTQKTMARTFAEQAATALEHAFLYQEAREQEAFAQALANIATRLNSAIVEPTEIHQIICREGANALDADYVLLYTPDQHGCLLPQAIVASAGEPSSELSEWPVIYEHEYEAQALASPQPTLIPLTHFYQLDPPQPPAPVTLQAQARAVAVGATVWSPHPPRRQRMHRALSLRELLARRYVPTAILAPLFSHNVAVGLLVLARSLRPGTQERQPLGLPDLPRAQGFAEQAAVAYTNATLYQQLRTAHQQLQELDQLKDQFMITASHELRTPLTAVQGYLELLAQYDEILSPEQRHEFLHKTRLACDELVLLLNNVMDASRLEVDAGIRPAHIETVAVEDIVQSVVDMMEPQLTQEERIVYLDIPPDLAVQADPVRLRQILRNLAMNALKYSPPGTPITFRARASLDSTSLRPCALISVSDRGKGIRPEDQPKLFQRFVRLESDVNSPVRGSGLGLYISRRLVEAMRGKIWVESSGVPGEGATFTIELPLMGNGLS</sequence>
<dbReference type="InterPro" id="IPR004358">
    <property type="entry name" value="Sig_transdc_His_kin-like_C"/>
</dbReference>
<keyword evidence="3" id="KW-0597">Phosphoprotein</keyword>
<evidence type="ECO:0000256" key="2">
    <source>
        <dbReference type="ARBA" id="ARBA00012438"/>
    </source>
</evidence>
<gene>
    <name evidence="9" type="ORF">A4R35_20270</name>
</gene>
<dbReference type="SUPFAM" id="SSF55874">
    <property type="entry name" value="ATPase domain of HSP90 chaperone/DNA topoisomerase II/histidine kinase"/>
    <property type="match status" value="1"/>
</dbReference>
<feature type="transmembrane region" description="Helical" evidence="7">
    <location>
        <begin position="709"/>
        <end position="731"/>
    </location>
</feature>
<dbReference type="SMART" id="SM00065">
    <property type="entry name" value="GAF"/>
    <property type="match status" value="2"/>
</dbReference>
<keyword evidence="7" id="KW-0812">Transmembrane</keyword>
<dbReference type="Gene3D" id="3.30.450.40">
    <property type="match status" value="2"/>
</dbReference>
<dbReference type="AlphaFoldDB" id="A0A328VUW9"/>
<protein>
    <recommendedName>
        <fullName evidence="2">histidine kinase</fullName>
        <ecNumber evidence="2">2.7.13.3</ecNumber>
    </recommendedName>
</protein>
<dbReference type="InterPro" id="IPR036097">
    <property type="entry name" value="HisK_dim/P_sf"/>
</dbReference>
<keyword evidence="6" id="KW-0902">Two-component regulatory system</keyword>
<dbReference type="SUPFAM" id="SSF55781">
    <property type="entry name" value="GAF domain-like"/>
    <property type="match status" value="2"/>
</dbReference>
<dbReference type="InterPro" id="IPR003594">
    <property type="entry name" value="HATPase_dom"/>
</dbReference>
<evidence type="ECO:0000256" key="1">
    <source>
        <dbReference type="ARBA" id="ARBA00000085"/>
    </source>
</evidence>
<dbReference type="EC" id="2.7.13.3" evidence="2"/>
<evidence type="ECO:0000256" key="5">
    <source>
        <dbReference type="ARBA" id="ARBA00022777"/>
    </source>
</evidence>
<keyword evidence="4" id="KW-0808">Transferase</keyword>
<dbReference type="InterPro" id="IPR029016">
    <property type="entry name" value="GAF-like_dom_sf"/>
</dbReference>
<proteinExistence type="predicted"/>
<dbReference type="RefSeq" id="WP_189362116.1">
    <property type="nucleotide sequence ID" value="NZ_MCIF01000002.1"/>
</dbReference>
<keyword evidence="5" id="KW-0418">Kinase</keyword>
<dbReference type="CDD" id="cd00082">
    <property type="entry name" value="HisKA"/>
    <property type="match status" value="1"/>
</dbReference>
<dbReference type="GO" id="GO:0000155">
    <property type="term" value="F:phosphorelay sensor kinase activity"/>
    <property type="evidence" value="ECO:0007669"/>
    <property type="project" value="InterPro"/>
</dbReference>
<dbReference type="PRINTS" id="PR00344">
    <property type="entry name" value="BCTRLSENSOR"/>
</dbReference>
<feature type="transmembrane region" description="Helical" evidence="7">
    <location>
        <begin position="225"/>
        <end position="247"/>
    </location>
</feature>
<evidence type="ECO:0000313" key="9">
    <source>
        <dbReference type="EMBL" id="RAQ97885.1"/>
    </source>
</evidence>
<evidence type="ECO:0000256" key="7">
    <source>
        <dbReference type="SAM" id="Phobius"/>
    </source>
</evidence>
<name>A0A328VUW9_9CHLR</name>
<keyword evidence="7" id="KW-1133">Transmembrane helix</keyword>
<dbReference type="InterPro" id="IPR003018">
    <property type="entry name" value="GAF"/>
</dbReference>
<dbReference type="InterPro" id="IPR036890">
    <property type="entry name" value="HATPase_C_sf"/>
</dbReference>
<dbReference type="FunFam" id="3.30.565.10:FF:000006">
    <property type="entry name" value="Sensor histidine kinase WalK"/>
    <property type="match status" value="1"/>
</dbReference>
<dbReference type="SUPFAM" id="SSF47384">
    <property type="entry name" value="Homodimeric domain of signal transducing histidine kinase"/>
    <property type="match status" value="1"/>
</dbReference>
<organism evidence="9 10">
    <name type="scientific">Thermogemmatispora tikiterensis</name>
    <dbReference type="NCBI Taxonomy" id="1825093"/>
    <lineage>
        <taxon>Bacteria</taxon>
        <taxon>Bacillati</taxon>
        <taxon>Chloroflexota</taxon>
        <taxon>Ktedonobacteria</taxon>
        <taxon>Thermogemmatisporales</taxon>
        <taxon>Thermogemmatisporaceae</taxon>
        <taxon>Thermogemmatispora</taxon>
    </lineage>
</organism>
<evidence type="ECO:0000256" key="3">
    <source>
        <dbReference type="ARBA" id="ARBA00022553"/>
    </source>
</evidence>